<sequence>MENWEGIEEDKDPPSLIASNAFSLATTSFSLSIFPSWVSITSLTFFSTSSALTNSSYPIISTPIFISSTMNTLLSLCSAYKGQQTIGRPDMTASSVEFHPQCVTNAPTASCCTTSAWGTQSLTTIPLPLVLSKNPAGSSRSKLCSSGVPRTAHKKRWPELSNPRAISCNCAAEKAPMLPKQRNTTLRAGCASSHAMHSCRRSPLLLSPRSLFLPSSTIGPMQ</sequence>
<evidence type="ECO:0000313" key="2">
    <source>
        <dbReference type="Proteomes" id="UP000324897"/>
    </source>
</evidence>
<dbReference type="Gramene" id="TVU01690">
    <property type="protein sequence ID" value="TVU01690"/>
    <property type="gene ID" value="EJB05_52847"/>
</dbReference>
<accession>A0A5J9SRU1</accession>
<keyword evidence="2" id="KW-1185">Reference proteome</keyword>
<protein>
    <submittedName>
        <fullName evidence="1">Uncharacterized protein</fullName>
    </submittedName>
</protein>
<name>A0A5J9SRU1_9POAL</name>
<comment type="caution">
    <text evidence="1">The sequence shown here is derived from an EMBL/GenBank/DDBJ whole genome shotgun (WGS) entry which is preliminary data.</text>
</comment>
<gene>
    <name evidence="1" type="ORF">EJB05_52847</name>
</gene>
<organism evidence="1 2">
    <name type="scientific">Eragrostis curvula</name>
    <name type="common">weeping love grass</name>
    <dbReference type="NCBI Taxonomy" id="38414"/>
    <lineage>
        <taxon>Eukaryota</taxon>
        <taxon>Viridiplantae</taxon>
        <taxon>Streptophyta</taxon>
        <taxon>Embryophyta</taxon>
        <taxon>Tracheophyta</taxon>
        <taxon>Spermatophyta</taxon>
        <taxon>Magnoliopsida</taxon>
        <taxon>Liliopsida</taxon>
        <taxon>Poales</taxon>
        <taxon>Poaceae</taxon>
        <taxon>PACMAD clade</taxon>
        <taxon>Chloridoideae</taxon>
        <taxon>Eragrostideae</taxon>
        <taxon>Eragrostidinae</taxon>
        <taxon>Eragrostis</taxon>
    </lineage>
</organism>
<reference evidence="1 2" key="1">
    <citation type="journal article" date="2019" name="Sci. Rep.">
        <title>A high-quality genome of Eragrostis curvula grass provides insights into Poaceae evolution and supports new strategies to enhance forage quality.</title>
        <authorList>
            <person name="Carballo J."/>
            <person name="Santos B.A.C.M."/>
            <person name="Zappacosta D."/>
            <person name="Garbus I."/>
            <person name="Selva J.P."/>
            <person name="Gallo C.A."/>
            <person name="Diaz A."/>
            <person name="Albertini E."/>
            <person name="Caccamo M."/>
            <person name="Echenique V."/>
        </authorList>
    </citation>
    <scope>NUCLEOTIDE SEQUENCE [LARGE SCALE GENOMIC DNA]</scope>
    <source>
        <strain evidence="2">cv. Victoria</strain>
        <tissue evidence="1">Leaf</tissue>
    </source>
</reference>
<feature type="non-terminal residue" evidence="1">
    <location>
        <position position="1"/>
    </location>
</feature>
<dbReference type="Proteomes" id="UP000324897">
    <property type="component" value="Unassembled WGS sequence"/>
</dbReference>
<dbReference type="EMBL" id="RWGY01000403">
    <property type="protein sequence ID" value="TVU01690.1"/>
    <property type="molecule type" value="Genomic_DNA"/>
</dbReference>
<dbReference type="OrthoDB" id="696358at2759"/>
<dbReference type="AlphaFoldDB" id="A0A5J9SRU1"/>
<proteinExistence type="predicted"/>
<evidence type="ECO:0000313" key="1">
    <source>
        <dbReference type="EMBL" id="TVU01690.1"/>
    </source>
</evidence>